<sequence length="455" mass="53047">MSEKSSSLKLPPVFGIVDDDDSSHRLAKERIAFWETELAVGRWFDDHGYSLYVRPNEQGLYISEFDHFTPISCPSSSCPATTFEHDVYPYAYHSEHRSDHLPTDWRKRENSEFRLDAKDTTGNILYAQDASGRHLAFKVARTDSAEVRIAHLLKDLGPEGARENGLLPILDVLPVDDVFSFIVMPRWGDLHLVESLCKTYDDVVPVIRNFLKALAFLHHHRIIHRDIQPRNTLVNHFTYAPLQRVLARSVRLKHRRQLQCVIMDFNISIIAPPSADLRSYRLPYTTSFAGAYLQPPDVHQGEFEYNPFAFDVAAMGILLCCEFQHMSRKVPILAPLLDWMTTRDISRRCTAAEALAFFDQLVAEHPVSRERILSEHYESTGMGFERYNRWEGLPEDFVKKWSKYRKPPVPRGVLMLRWLYMRDRFSVIPRVRWFFSRAYCWTFGTCFGWLQRLWG</sequence>
<dbReference type="InterPro" id="IPR011009">
    <property type="entry name" value="Kinase-like_dom_sf"/>
</dbReference>
<gene>
    <name evidence="2" type="ORF">BXZ70DRAFT_446734</name>
</gene>
<dbReference type="PROSITE" id="PS50011">
    <property type="entry name" value="PROTEIN_KINASE_DOM"/>
    <property type="match status" value="1"/>
</dbReference>
<name>A0A8K0UHN5_9AGAR</name>
<proteinExistence type="predicted"/>
<dbReference type="InterPro" id="IPR000719">
    <property type="entry name" value="Prot_kinase_dom"/>
</dbReference>
<keyword evidence="2" id="KW-0418">Kinase</keyword>
<organism evidence="2 3">
    <name type="scientific">Cristinia sonorae</name>
    <dbReference type="NCBI Taxonomy" id="1940300"/>
    <lineage>
        <taxon>Eukaryota</taxon>
        <taxon>Fungi</taxon>
        <taxon>Dikarya</taxon>
        <taxon>Basidiomycota</taxon>
        <taxon>Agaricomycotina</taxon>
        <taxon>Agaricomycetes</taxon>
        <taxon>Agaricomycetidae</taxon>
        <taxon>Agaricales</taxon>
        <taxon>Pleurotineae</taxon>
        <taxon>Stephanosporaceae</taxon>
        <taxon>Cristinia</taxon>
    </lineage>
</organism>
<dbReference type="SUPFAM" id="SSF56112">
    <property type="entry name" value="Protein kinase-like (PK-like)"/>
    <property type="match status" value="1"/>
</dbReference>
<keyword evidence="2" id="KW-0808">Transferase</keyword>
<dbReference type="GO" id="GO:0005634">
    <property type="term" value="C:nucleus"/>
    <property type="evidence" value="ECO:0007669"/>
    <property type="project" value="TreeGrafter"/>
</dbReference>
<evidence type="ECO:0000259" key="1">
    <source>
        <dbReference type="PROSITE" id="PS50011"/>
    </source>
</evidence>
<dbReference type="OrthoDB" id="2722301at2759"/>
<dbReference type="GO" id="GO:0004674">
    <property type="term" value="F:protein serine/threonine kinase activity"/>
    <property type="evidence" value="ECO:0007669"/>
    <property type="project" value="TreeGrafter"/>
</dbReference>
<accession>A0A8K0UHN5</accession>
<dbReference type="AlphaFoldDB" id="A0A8K0UHN5"/>
<comment type="caution">
    <text evidence="2">The sequence shown here is derived from an EMBL/GenBank/DDBJ whole genome shotgun (WGS) entry which is preliminary data.</text>
</comment>
<dbReference type="SMART" id="SM00220">
    <property type="entry name" value="S_TKc"/>
    <property type="match status" value="1"/>
</dbReference>
<evidence type="ECO:0000313" key="2">
    <source>
        <dbReference type="EMBL" id="KAH8092598.1"/>
    </source>
</evidence>
<dbReference type="PANTHER" id="PTHR44167:SF24">
    <property type="entry name" value="SERINE_THREONINE-PROTEIN KINASE CHK2"/>
    <property type="match status" value="1"/>
</dbReference>
<dbReference type="PANTHER" id="PTHR44167">
    <property type="entry name" value="OVARIAN-SPECIFIC SERINE/THREONINE-PROTEIN KINASE LOK-RELATED"/>
    <property type="match status" value="1"/>
</dbReference>
<dbReference type="EMBL" id="JAEVFJ010000031">
    <property type="protein sequence ID" value="KAH8092598.1"/>
    <property type="molecule type" value="Genomic_DNA"/>
</dbReference>
<evidence type="ECO:0000313" key="3">
    <source>
        <dbReference type="Proteomes" id="UP000813824"/>
    </source>
</evidence>
<feature type="domain" description="Protein kinase" evidence="1">
    <location>
        <begin position="110"/>
        <end position="379"/>
    </location>
</feature>
<keyword evidence="3" id="KW-1185">Reference proteome</keyword>
<dbReference type="Gene3D" id="1.10.510.10">
    <property type="entry name" value="Transferase(Phosphotransferase) domain 1"/>
    <property type="match status" value="1"/>
</dbReference>
<reference evidence="2" key="1">
    <citation type="journal article" date="2021" name="New Phytol.">
        <title>Evolutionary innovations through gain and loss of genes in the ectomycorrhizal Boletales.</title>
        <authorList>
            <person name="Wu G."/>
            <person name="Miyauchi S."/>
            <person name="Morin E."/>
            <person name="Kuo A."/>
            <person name="Drula E."/>
            <person name="Varga T."/>
            <person name="Kohler A."/>
            <person name="Feng B."/>
            <person name="Cao Y."/>
            <person name="Lipzen A."/>
            <person name="Daum C."/>
            <person name="Hundley H."/>
            <person name="Pangilinan J."/>
            <person name="Johnson J."/>
            <person name="Barry K."/>
            <person name="LaButti K."/>
            <person name="Ng V."/>
            <person name="Ahrendt S."/>
            <person name="Min B."/>
            <person name="Choi I.G."/>
            <person name="Park H."/>
            <person name="Plett J.M."/>
            <person name="Magnuson J."/>
            <person name="Spatafora J.W."/>
            <person name="Nagy L.G."/>
            <person name="Henrissat B."/>
            <person name="Grigoriev I.V."/>
            <person name="Yang Z.L."/>
            <person name="Xu J."/>
            <person name="Martin F.M."/>
        </authorList>
    </citation>
    <scope>NUCLEOTIDE SEQUENCE</scope>
    <source>
        <strain evidence="2">KKN 215</strain>
    </source>
</reference>
<protein>
    <submittedName>
        <fullName evidence="2">Kinase-like domain-containing protein</fullName>
    </submittedName>
</protein>
<dbReference type="GO" id="GO:0005524">
    <property type="term" value="F:ATP binding"/>
    <property type="evidence" value="ECO:0007669"/>
    <property type="project" value="InterPro"/>
</dbReference>
<dbReference type="GO" id="GO:0044773">
    <property type="term" value="P:mitotic DNA damage checkpoint signaling"/>
    <property type="evidence" value="ECO:0007669"/>
    <property type="project" value="TreeGrafter"/>
</dbReference>
<dbReference type="Proteomes" id="UP000813824">
    <property type="component" value="Unassembled WGS sequence"/>
</dbReference>